<comment type="caution">
    <text evidence="7">The sequence shown here is derived from an EMBL/GenBank/DDBJ whole genome shotgun (WGS) entry which is preliminary data.</text>
</comment>
<dbReference type="InterPro" id="IPR026591">
    <property type="entry name" value="Sirtuin_cat_small_dom_sf"/>
</dbReference>
<feature type="binding site" evidence="5">
    <location>
        <position position="182"/>
    </location>
    <ligand>
        <name>Zn(2+)</name>
        <dbReference type="ChEBI" id="CHEBI:29105"/>
    </ligand>
</feature>
<dbReference type="InterPro" id="IPR004088">
    <property type="entry name" value="KH_dom_type_1"/>
</dbReference>
<organism evidence="7 8">
    <name type="scientific">Durusdinium trenchii</name>
    <dbReference type="NCBI Taxonomy" id="1381693"/>
    <lineage>
        <taxon>Eukaryota</taxon>
        <taxon>Sar</taxon>
        <taxon>Alveolata</taxon>
        <taxon>Dinophyceae</taxon>
        <taxon>Suessiales</taxon>
        <taxon>Symbiodiniaceae</taxon>
        <taxon>Durusdinium</taxon>
    </lineage>
</organism>
<proteinExistence type="predicted"/>
<dbReference type="InterPro" id="IPR036612">
    <property type="entry name" value="KH_dom_type_1_sf"/>
</dbReference>
<dbReference type="SUPFAM" id="SSF52467">
    <property type="entry name" value="DHS-like NAD/FAD-binding domain"/>
    <property type="match status" value="1"/>
</dbReference>
<accession>A0ABP0L3Y7</accession>
<dbReference type="CDD" id="cd02393">
    <property type="entry name" value="KH-I_PNPase"/>
    <property type="match status" value="1"/>
</dbReference>
<dbReference type="SMART" id="SM00322">
    <property type="entry name" value="KH"/>
    <property type="match status" value="3"/>
</dbReference>
<evidence type="ECO:0000259" key="6">
    <source>
        <dbReference type="PROSITE" id="PS50305"/>
    </source>
</evidence>
<feature type="domain" description="Deacetylase sirtuin-type" evidence="6">
    <location>
        <begin position="30"/>
        <end position="351"/>
    </location>
</feature>
<protein>
    <submittedName>
        <fullName evidence="7">Far upstream element-binding protein 1 (FBP) (FUSE-binding protein 1)</fullName>
    </submittedName>
</protein>
<dbReference type="InterPro" id="IPR004087">
    <property type="entry name" value="KH_dom"/>
</dbReference>
<dbReference type="InterPro" id="IPR026590">
    <property type="entry name" value="Ssirtuin_cat_dom"/>
</dbReference>
<evidence type="ECO:0000256" key="2">
    <source>
        <dbReference type="ARBA" id="ARBA00022737"/>
    </source>
</evidence>
<dbReference type="Gene3D" id="3.30.1370.10">
    <property type="entry name" value="K Homology domain, type 1"/>
    <property type="match status" value="3"/>
</dbReference>
<keyword evidence="2" id="KW-0677">Repeat</keyword>
<gene>
    <name evidence="7" type="ORF">SCF082_LOCUS20513</name>
</gene>
<evidence type="ECO:0000256" key="5">
    <source>
        <dbReference type="PROSITE-ProRule" id="PRU00236"/>
    </source>
</evidence>
<dbReference type="CDD" id="cd00105">
    <property type="entry name" value="KH-I"/>
    <property type="match status" value="1"/>
</dbReference>
<keyword evidence="3" id="KW-0520">NAD</keyword>
<keyword evidence="4" id="KW-0694">RNA-binding</keyword>
<evidence type="ECO:0000256" key="3">
    <source>
        <dbReference type="ARBA" id="ARBA00023027"/>
    </source>
</evidence>
<feature type="binding site" evidence="5">
    <location>
        <position position="253"/>
    </location>
    <ligand>
        <name>Zn(2+)</name>
        <dbReference type="ChEBI" id="CHEBI:29105"/>
    </ligand>
</feature>
<dbReference type="Gene3D" id="3.40.50.1220">
    <property type="entry name" value="TPP-binding domain"/>
    <property type="match status" value="1"/>
</dbReference>
<evidence type="ECO:0000256" key="4">
    <source>
        <dbReference type="PROSITE-ProRule" id="PRU00117"/>
    </source>
</evidence>
<keyword evidence="8" id="KW-1185">Reference proteome</keyword>
<reference evidence="7 8" key="1">
    <citation type="submission" date="2024-02" db="EMBL/GenBank/DDBJ databases">
        <authorList>
            <person name="Chen Y."/>
            <person name="Shah S."/>
            <person name="Dougan E. K."/>
            <person name="Thang M."/>
            <person name="Chan C."/>
        </authorList>
    </citation>
    <scope>NUCLEOTIDE SEQUENCE [LARGE SCALE GENOMIC DNA]</scope>
</reference>
<dbReference type="SUPFAM" id="SSF54791">
    <property type="entry name" value="Eukaryotic type KH-domain (KH-domain type I)"/>
    <property type="match status" value="3"/>
</dbReference>
<feature type="binding site" evidence="5">
    <location>
        <position position="256"/>
    </location>
    <ligand>
        <name>Zn(2+)</name>
        <dbReference type="ChEBI" id="CHEBI:29105"/>
    </ligand>
</feature>
<sequence length="696" mass="77765">MDTDRPAHDLLFGRDPGEEVPTHAHAAALRASFDTSCQRLAQLLERADAVLVGSGAGWSADSKLATYKDIAKVPALERAGLSYYDLCQTHWLLDDPSVFYGFWGSCLESYRNAVPHEGHAILKKWCEGKKARRSQYQGRFEEAGLWNFFIFSSNVDSHWRRDGLFEDASLFEFHGTVEDWCCSGTAGGHKLIPCCKKIWPVPADFRFEVDSNMRAESKDPQGGEAAREDLKEGFKEQCPFQVAKKKDPNRPRCPACSSLLRPRVLHFGDGKFFEREGELERFKRWKDCVWECMELCEASVGELNPSKHVLGKEDAFCLALLEFGCGLNVPTIRGEFARLVDLFPENCILARINPDFPLVLDTAERQKIEIMSSSLTVLQEVDSILCKTLKTAVPDLRFHAAEAASKEEIAAFIARAAEKGTAARTAEEEKQAAANALHTQTIKVPENKIGIVIGPKGSKIKMIQEKTGVARIDTSGEIFTIAGPQQAVEMAYAAIKELIEKGYCAMAFEDFKEEGVMVHPSVYPDIIGKGGVTIKAFKTELNVEVTIPEVPKNATGTKKYKVTLAGKADDVRRAKEVLTSIMKYGHHEVTHPDQTHEEMEVEEWAYKFLIGKAGSELRHIQNNYKVKVNIPRPHSECQNVVIVGGVGDVSRAKDYIDNLMWKAQNQPAGGRGQDAAIDPWGEEEEEDWMKAYIYKR</sequence>
<evidence type="ECO:0000313" key="7">
    <source>
        <dbReference type="EMBL" id="CAK9033497.1"/>
    </source>
</evidence>
<evidence type="ECO:0000256" key="1">
    <source>
        <dbReference type="ARBA" id="ARBA00022679"/>
    </source>
</evidence>
<dbReference type="PANTHER" id="PTHR10288">
    <property type="entry name" value="KH DOMAIN CONTAINING RNA BINDING PROTEIN"/>
    <property type="match status" value="1"/>
</dbReference>
<keyword evidence="5" id="KW-0862">Zinc</keyword>
<keyword evidence="5" id="KW-0479">Metal-binding</keyword>
<feature type="active site" description="Proton acceptor" evidence="5">
    <location>
        <position position="174"/>
    </location>
</feature>
<dbReference type="InterPro" id="IPR029035">
    <property type="entry name" value="DHS-like_NAD/FAD-binding_dom"/>
</dbReference>
<dbReference type="Gene3D" id="3.30.1600.10">
    <property type="entry name" value="SIR2/SIRT2 'Small Domain"/>
    <property type="match status" value="1"/>
</dbReference>
<dbReference type="EMBL" id="CAXAMM010014336">
    <property type="protein sequence ID" value="CAK9033497.1"/>
    <property type="molecule type" value="Genomic_DNA"/>
</dbReference>
<dbReference type="PROSITE" id="PS50305">
    <property type="entry name" value="SIRTUIN"/>
    <property type="match status" value="1"/>
</dbReference>
<evidence type="ECO:0000313" key="8">
    <source>
        <dbReference type="Proteomes" id="UP001642464"/>
    </source>
</evidence>
<dbReference type="Proteomes" id="UP001642464">
    <property type="component" value="Unassembled WGS sequence"/>
</dbReference>
<feature type="binding site" evidence="5">
    <location>
        <position position="195"/>
    </location>
    <ligand>
        <name>Zn(2+)</name>
        <dbReference type="ChEBI" id="CHEBI:29105"/>
    </ligand>
</feature>
<dbReference type="Pfam" id="PF00013">
    <property type="entry name" value="KH_1"/>
    <property type="match status" value="3"/>
</dbReference>
<keyword evidence="1" id="KW-0808">Transferase</keyword>
<name>A0ABP0L3Y7_9DINO</name>
<dbReference type="PROSITE" id="PS50084">
    <property type="entry name" value="KH_TYPE_1"/>
    <property type="match status" value="3"/>
</dbReference>